<accession>A0ACB9CSU0</accession>
<dbReference type="Proteomes" id="UP001055811">
    <property type="component" value="Linkage Group LG05"/>
</dbReference>
<reference evidence="2" key="1">
    <citation type="journal article" date="2022" name="Mol. Ecol. Resour.">
        <title>The genomes of chicory, endive, great burdock and yacon provide insights into Asteraceae palaeo-polyploidization history and plant inulin production.</title>
        <authorList>
            <person name="Fan W."/>
            <person name="Wang S."/>
            <person name="Wang H."/>
            <person name="Wang A."/>
            <person name="Jiang F."/>
            <person name="Liu H."/>
            <person name="Zhao H."/>
            <person name="Xu D."/>
            <person name="Zhang Y."/>
        </authorList>
    </citation>
    <scope>NUCLEOTIDE SEQUENCE [LARGE SCALE GENOMIC DNA]</scope>
    <source>
        <strain evidence="2">cv. Punajuju</strain>
    </source>
</reference>
<name>A0ACB9CSU0_CICIN</name>
<dbReference type="EMBL" id="CM042013">
    <property type="protein sequence ID" value="KAI3737399.1"/>
    <property type="molecule type" value="Genomic_DNA"/>
</dbReference>
<proteinExistence type="predicted"/>
<keyword evidence="2" id="KW-1185">Reference proteome</keyword>
<gene>
    <name evidence="1" type="ORF">L2E82_27400</name>
</gene>
<reference evidence="1 2" key="2">
    <citation type="journal article" date="2022" name="Mol. Ecol. Resour.">
        <title>The genomes of chicory, endive, great burdock and yacon provide insights into Asteraceae paleo-polyploidization history and plant inulin production.</title>
        <authorList>
            <person name="Fan W."/>
            <person name="Wang S."/>
            <person name="Wang H."/>
            <person name="Wang A."/>
            <person name="Jiang F."/>
            <person name="Liu H."/>
            <person name="Zhao H."/>
            <person name="Xu D."/>
            <person name="Zhang Y."/>
        </authorList>
    </citation>
    <scope>NUCLEOTIDE SEQUENCE [LARGE SCALE GENOMIC DNA]</scope>
    <source>
        <strain evidence="2">cv. Punajuju</strain>
        <tissue evidence="1">Leaves</tissue>
    </source>
</reference>
<comment type="caution">
    <text evidence="1">The sequence shown here is derived from an EMBL/GenBank/DDBJ whole genome shotgun (WGS) entry which is preliminary data.</text>
</comment>
<evidence type="ECO:0000313" key="1">
    <source>
        <dbReference type="EMBL" id="KAI3737399.1"/>
    </source>
</evidence>
<evidence type="ECO:0000313" key="2">
    <source>
        <dbReference type="Proteomes" id="UP001055811"/>
    </source>
</evidence>
<protein>
    <submittedName>
        <fullName evidence="1">Uncharacterized protein</fullName>
    </submittedName>
</protein>
<organism evidence="1 2">
    <name type="scientific">Cichorium intybus</name>
    <name type="common">Chicory</name>
    <dbReference type="NCBI Taxonomy" id="13427"/>
    <lineage>
        <taxon>Eukaryota</taxon>
        <taxon>Viridiplantae</taxon>
        <taxon>Streptophyta</taxon>
        <taxon>Embryophyta</taxon>
        <taxon>Tracheophyta</taxon>
        <taxon>Spermatophyta</taxon>
        <taxon>Magnoliopsida</taxon>
        <taxon>eudicotyledons</taxon>
        <taxon>Gunneridae</taxon>
        <taxon>Pentapetalae</taxon>
        <taxon>asterids</taxon>
        <taxon>campanulids</taxon>
        <taxon>Asterales</taxon>
        <taxon>Asteraceae</taxon>
        <taxon>Cichorioideae</taxon>
        <taxon>Cichorieae</taxon>
        <taxon>Cichoriinae</taxon>
        <taxon>Cichorium</taxon>
    </lineage>
</organism>
<sequence length="137" mass="15333">MFSVPNIFIQNPKSKNQATRALDPSQHPRSQKGFHAFWNWFDLESWHPLGRSRIIGGTLYPGIMVTAAIIYRALKLVRFAVHIHELWDSGAGLVAAALIAICPGYISRWVVGSLAWGHLDTCIWSAWGGYVFIVINS</sequence>